<dbReference type="InterPro" id="IPR050951">
    <property type="entry name" value="Retrovirus_Pol_polyprotein"/>
</dbReference>
<comment type="caution">
    <text evidence="3">The sequence shown here is derived from an EMBL/GenBank/DDBJ whole genome shotgun (WGS) entry which is preliminary data.</text>
</comment>
<organism evidence="3 4">
    <name type="scientific">Popillia japonica</name>
    <name type="common">Japanese beetle</name>
    <dbReference type="NCBI Taxonomy" id="7064"/>
    <lineage>
        <taxon>Eukaryota</taxon>
        <taxon>Metazoa</taxon>
        <taxon>Ecdysozoa</taxon>
        <taxon>Arthropoda</taxon>
        <taxon>Hexapoda</taxon>
        <taxon>Insecta</taxon>
        <taxon>Pterygota</taxon>
        <taxon>Neoptera</taxon>
        <taxon>Endopterygota</taxon>
        <taxon>Coleoptera</taxon>
        <taxon>Polyphaga</taxon>
        <taxon>Scarabaeiformia</taxon>
        <taxon>Scarabaeidae</taxon>
        <taxon>Rutelinae</taxon>
        <taxon>Popillia</taxon>
    </lineage>
</organism>
<feature type="compositionally biased region" description="Basic and acidic residues" evidence="1">
    <location>
        <begin position="393"/>
        <end position="414"/>
    </location>
</feature>
<dbReference type="EMBL" id="JASPKY010000279">
    <property type="protein sequence ID" value="KAK9711480.1"/>
    <property type="molecule type" value="Genomic_DNA"/>
</dbReference>
<dbReference type="PANTHER" id="PTHR37984">
    <property type="entry name" value="PROTEIN CBG26694"/>
    <property type="match status" value="1"/>
</dbReference>
<accession>A0AAW1K2S6</accession>
<reference evidence="3 4" key="1">
    <citation type="journal article" date="2024" name="BMC Genomics">
        <title>De novo assembly and annotation of Popillia japonica's genome with initial clues to its potential as an invasive pest.</title>
        <authorList>
            <person name="Cucini C."/>
            <person name="Boschi S."/>
            <person name="Funari R."/>
            <person name="Cardaioli E."/>
            <person name="Iannotti N."/>
            <person name="Marturano G."/>
            <person name="Paoli F."/>
            <person name="Bruttini M."/>
            <person name="Carapelli A."/>
            <person name="Frati F."/>
            <person name="Nardi F."/>
        </authorList>
    </citation>
    <scope>NUCLEOTIDE SEQUENCE [LARGE SCALE GENOMIC DNA]</scope>
    <source>
        <strain evidence="3">DMR45628</strain>
    </source>
</reference>
<dbReference type="GO" id="GO:0015074">
    <property type="term" value="P:DNA integration"/>
    <property type="evidence" value="ECO:0007669"/>
    <property type="project" value="InterPro"/>
</dbReference>
<gene>
    <name evidence="3" type="ORF">QE152_g25444</name>
</gene>
<feature type="region of interest" description="Disordered" evidence="1">
    <location>
        <begin position="360"/>
        <end position="442"/>
    </location>
</feature>
<sequence>MKYDVTLQQLQRLVIRLMKYDVTLQYTPVSDNKCADLRNSINSDSELQIIKHYLRNAWPNNISAVKREVKAYYPYKDEIFELDGFLFKGNRLLIPKDHRLDILTKLHSTHQGVTTCQRKQPIIQHEIPELPWEKIGVDFFQIGNEHYLIACDYHSKFVELIKMGKKDASATTEALTGIFKSHGLPSVIMSDNGPPFDSNNFRRFLQELDITHVTSSPTYSQSNGLIERHITSSPTYSQSNGLIERHIGTLKERNYHVLERLSNHILIQNAIIDILHDNQTKSAAYYNIGRKPLLHDNQTKSAAYYNIGRKPLPLLSKQSVVIQQGTRRWIPGEIIKQVETPESYLVRTQDGGVIRRNRIHLREIQPRGSTPPIEEVSTHSQPENNPDDNLSAHNDKENNVKNHPPDPSNHDKPMNRNNDVGKVSSRGRVIKQPTRLQDYILH</sequence>
<evidence type="ECO:0000259" key="2">
    <source>
        <dbReference type="PROSITE" id="PS50994"/>
    </source>
</evidence>
<keyword evidence="4" id="KW-1185">Reference proteome</keyword>
<dbReference type="SUPFAM" id="SSF53098">
    <property type="entry name" value="Ribonuclease H-like"/>
    <property type="match status" value="1"/>
</dbReference>
<dbReference type="Pfam" id="PF00665">
    <property type="entry name" value="rve"/>
    <property type="match status" value="1"/>
</dbReference>
<name>A0AAW1K2S6_POPJA</name>
<dbReference type="InterPro" id="IPR001584">
    <property type="entry name" value="Integrase_cat-core"/>
</dbReference>
<dbReference type="GO" id="GO:0003676">
    <property type="term" value="F:nucleic acid binding"/>
    <property type="evidence" value="ECO:0007669"/>
    <property type="project" value="InterPro"/>
</dbReference>
<proteinExistence type="predicted"/>
<dbReference type="AlphaFoldDB" id="A0AAW1K2S6"/>
<dbReference type="PANTHER" id="PTHR37984:SF7">
    <property type="entry name" value="INTEGRASE CATALYTIC DOMAIN-CONTAINING PROTEIN"/>
    <property type="match status" value="1"/>
</dbReference>
<protein>
    <submittedName>
        <fullName evidence="3">Integrase core domain</fullName>
    </submittedName>
</protein>
<dbReference type="InterPro" id="IPR036397">
    <property type="entry name" value="RNaseH_sf"/>
</dbReference>
<dbReference type="InterPro" id="IPR012337">
    <property type="entry name" value="RNaseH-like_sf"/>
</dbReference>
<evidence type="ECO:0000313" key="4">
    <source>
        <dbReference type="Proteomes" id="UP001458880"/>
    </source>
</evidence>
<evidence type="ECO:0000313" key="3">
    <source>
        <dbReference type="EMBL" id="KAK9711480.1"/>
    </source>
</evidence>
<feature type="domain" description="Integrase catalytic" evidence="2">
    <location>
        <begin position="127"/>
        <end position="319"/>
    </location>
</feature>
<feature type="compositionally biased region" description="Polar residues" evidence="1">
    <location>
        <begin position="378"/>
        <end position="392"/>
    </location>
</feature>
<dbReference type="Gene3D" id="3.30.420.10">
    <property type="entry name" value="Ribonuclease H-like superfamily/Ribonuclease H"/>
    <property type="match status" value="1"/>
</dbReference>
<evidence type="ECO:0000256" key="1">
    <source>
        <dbReference type="SAM" id="MobiDB-lite"/>
    </source>
</evidence>
<dbReference type="Proteomes" id="UP001458880">
    <property type="component" value="Unassembled WGS sequence"/>
</dbReference>
<dbReference type="PROSITE" id="PS50994">
    <property type="entry name" value="INTEGRASE"/>
    <property type="match status" value="1"/>
</dbReference>